<dbReference type="Proteomes" id="UP000028545">
    <property type="component" value="Unassembled WGS sequence"/>
</dbReference>
<protein>
    <recommendedName>
        <fullName evidence="2">Azaphilone pigments biosynthesis cluster protein L N-terminal domain-containing protein</fullName>
    </recommendedName>
</protein>
<sequence>MNPLSIAAGAASLAGSTSIFSSSLLKLINDVKNIDTKVINLSGEVSRLAKLLASVEKTVKQCSTQTLALGHLDDHMWRQIDNALVDCKVTVDELDRVVMRLTSTYDTEAKNFVKLIKSPGLHFRYSLRSNEIQEFTDKIYKCNCAMQTALSVVNVSLTFRANASQDSLFQELQQLRGLIAEAVKAVHSKPERESEGKQEGEEKEQPRPIDPFAARQARNLEELAKAARKFHRETSYAASTRSSMWGGSEFGVALTDEERNRIELWNDSLPIVPGSESGDKEGKKDLEHRGINPHRSVDPNEDDAKSLSSESDVELDFCRNLEELAYDSFMKGNYPKTEECLRTAIVKATSGPSAKRTLTSLQLRLALCLCALKKWDEASSLLFSLPKSKSPESLPIYDLLEAVALAHLKDSRFDDAYNICKAVLRAKRRIAGKESPSYCACLTIFAITSHPEAEDADMFENITLVQLSGEAHVPQDLTGQVRAEDSTDSNSSLASVRLEGSDDSSLPHRGQKRKVKVTQDADTRSGQEIGIESQDINHDGADQDLGSGPPALQTVHSHTTRTSGPEHLEREAPSSLMIGMKKLVRRLSSFRHKGPLLTGNPDPAAEMPYPRFWLDETGEAGFSGQSWNFIGDSAMNPSVYATELQMQEFELCQLLSKDKEGSPLSEQQLNSMVYTIPDFLHRMGWEWLTNMLSDDNLMRHARVIPHSIAITNFFFHWEGLNLENLRDHTLPRSIVVLNADEIMVDCTPLIFQPVSPLHIVMWEYQQGYIGECAGLNRAQTLFASHCRTRLIAKLRSSIYSISRMELKEMLKNCSQQFRELIRQFDDTEECHERNWIVRYIAPEGAPGFGGSLAFSGAQILSCLKPSVDMVVKALQLCIGRMHSEGGKISYVLLGGSYTESPYLVSSLRRAVQKLSEANGGTIQVLHAPKGVDARLLGALYHSLNLRSIGAGFQSKPWEHMARRR</sequence>
<dbReference type="Pfam" id="PF17111">
    <property type="entry name" value="PigL_N"/>
    <property type="match status" value="1"/>
</dbReference>
<dbReference type="GeneID" id="27724312"/>
<dbReference type="RefSeq" id="XP_016642621.1">
    <property type="nucleotide sequence ID" value="XM_016787606.1"/>
</dbReference>
<feature type="domain" description="Azaphilone pigments biosynthesis cluster protein L N-terminal" evidence="2">
    <location>
        <begin position="1"/>
        <end position="156"/>
    </location>
</feature>
<dbReference type="SUPFAM" id="SSF48452">
    <property type="entry name" value="TPR-like"/>
    <property type="match status" value="1"/>
</dbReference>
<keyword evidence="4" id="KW-1185">Reference proteome</keyword>
<dbReference type="InterPro" id="IPR011990">
    <property type="entry name" value="TPR-like_helical_dom_sf"/>
</dbReference>
<evidence type="ECO:0000259" key="2">
    <source>
        <dbReference type="Pfam" id="PF17111"/>
    </source>
</evidence>
<accession>A0A084G660</accession>
<dbReference type="VEuPathDB" id="FungiDB:SAPIO_CDS5240"/>
<feature type="compositionally biased region" description="Basic and acidic residues" evidence="1">
    <location>
        <begin position="188"/>
        <end position="207"/>
    </location>
</feature>
<proteinExistence type="predicted"/>
<reference evidence="3 4" key="1">
    <citation type="journal article" date="2014" name="Genome Announc.">
        <title>Draft genome sequence of the pathogenic fungus Scedosporium apiospermum.</title>
        <authorList>
            <person name="Vandeputte P."/>
            <person name="Ghamrawi S."/>
            <person name="Rechenmann M."/>
            <person name="Iltis A."/>
            <person name="Giraud S."/>
            <person name="Fleury M."/>
            <person name="Thornton C."/>
            <person name="Delhaes L."/>
            <person name="Meyer W."/>
            <person name="Papon N."/>
            <person name="Bouchara J.P."/>
        </authorList>
    </citation>
    <scope>NUCLEOTIDE SEQUENCE [LARGE SCALE GENOMIC DNA]</scope>
    <source>
        <strain evidence="3 4">IHEM 14462</strain>
    </source>
</reference>
<feature type="region of interest" description="Disordered" evidence="1">
    <location>
        <begin position="480"/>
        <end position="575"/>
    </location>
</feature>
<comment type="caution">
    <text evidence="3">The sequence shown here is derived from an EMBL/GenBank/DDBJ whole genome shotgun (WGS) entry which is preliminary data.</text>
</comment>
<dbReference type="AlphaFoldDB" id="A0A084G660"/>
<name>A0A084G660_PSEDA</name>
<evidence type="ECO:0000313" key="4">
    <source>
        <dbReference type="Proteomes" id="UP000028545"/>
    </source>
</evidence>
<gene>
    <name evidence="3" type="ORF">SAPIO_CDS5240</name>
</gene>
<dbReference type="Gene3D" id="1.25.40.10">
    <property type="entry name" value="Tetratricopeptide repeat domain"/>
    <property type="match status" value="1"/>
</dbReference>
<dbReference type="KEGG" id="sapo:SAPIO_CDS5240"/>
<dbReference type="HOGENOM" id="CLU_306978_0_0_1"/>
<feature type="region of interest" description="Disordered" evidence="1">
    <location>
        <begin position="186"/>
        <end position="210"/>
    </location>
</feature>
<evidence type="ECO:0000256" key="1">
    <source>
        <dbReference type="SAM" id="MobiDB-lite"/>
    </source>
</evidence>
<dbReference type="OrthoDB" id="195446at2759"/>
<feature type="region of interest" description="Disordered" evidence="1">
    <location>
        <begin position="270"/>
        <end position="308"/>
    </location>
</feature>
<dbReference type="EMBL" id="JOWA01000098">
    <property type="protein sequence ID" value="KEZ42822.1"/>
    <property type="molecule type" value="Genomic_DNA"/>
</dbReference>
<evidence type="ECO:0000313" key="3">
    <source>
        <dbReference type="EMBL" id="KEZ42822.1"/>
    </source>
</evidence>
<feature type="compositionally biased region" description="Polar residues" evidence="1">
    <location>
        <begin position="554"/>
        <end position="563"/>
    </location>
</feature>
<feature type="compositionally biased region" description="Basic and acidic residues" evidence="1">
    <location>
        <begin position="277"/>
        <end position="305"/>
    </location>
</feature>
<organism evidence="3 4">
    <name type="scientific">Pseudallescheria apiosperma</name>
    <name type="common">Scedosporium apiospermum</name>
    <dbReference type="NCBI Taxonomy" id="563466"/>
    <lineage>
        <taxon>Eukaryota</taxon>
        <taxon>Fungi</taxon>
        <taxon>Dikarya</taxon>
        <taxon>Ascomycota</taxon>
        <taxon>Pezizomycotina</taxon>
        <taxon>Sordariomycetes</taxon>
        <taxon>Hypocreomycetidae</taxon>
        <taxon>Microascales</taxon>
        <taxon>Microascaceae</taxon>
        <taxon>Scedosporium</taxon>
    </lineage>
</organism>
<dbReference type="InterPro" id="IPR031348">
    <property type="entry name" value="PigL_N"/>
</dbReference>